<evidence type="ECO:0000256" key="1">
    <source>
        <dbReference type="ARBA" id="ARBA00000085"/>
    </source>
</evidence>
<dbReference type="Gene3D" id="3.30.565.10">
    <property type="entry name" value="Histidine kinase-like ATPase, C-terminal domain"/>
    <property type="match status" value="1"/>
</dbReference>
<dbReference type="CDD" id="cd00130">
    <property type="entry name" value="PAS"/>
    <property type="match status" value="1"/>
</dbReference>
<evidence type="ECO:0000256" key="6">
    <source>
        <dbReference type="SAM" id="Coils"/>
    </source>
</evidence>
<dbReference type="SMART" id="SM00388">
    <property type="entry name" value="HisKA"/>
    <property type="match status" value="1"/>
</dbReference>
<dbReference type="InterPro" id="IPR004358">
    <property type="entry name" value="Sig_transdc_His_kin-like_C"/>
</dbReference>
<proteinExistence type="predicted"/>
<keyword evidence="4" id="KW-0808">Transferase</keyword>
<feature type="domain" description="PAS" evidence="9">
    <location>
        <begin position="147"/>
        <end position="219"/>
    </location>
</feature>
<dbReference type="Pfam" id="PF13185">
    <property type="entry name" value="GAF_2"/>
    <property type="match status" value="1"/>
</dbReference>
<dbReference type="Gene3D" id="1.10.287.130">
    <property type="match status" value="1"/>
</dbReference>
<evidence type="ECO:0000313" key="12">
    <source>
        <dbReference type="Proteomes" id="UP001061361"/>
    </source>
</evidence>
<comment type="catalytic activity">
    <reaction evidence="1">
        <text>ATP + protein L-histidine = ADP + protein N-phospho-L-histidine.</text>
        <dbReference type="EC" id="2.7.13.3"/>
    </reaction>
</comment>
<dbReference type="PROSITE" id="PS50113">
    <property type="entry name" value="PAC"/>
    <property type="match status" value="1"/>
</dbReference>
<dbReference type="InterPro" id="IPR001610">
    <property type="entry name" value="PAC"/>
</dbReference>
<dbReference type="InterPro" id="IPR003594">
    <property type="entry name" value="HATPase_dom"/>
</dbReference>
<keyword evidence="5" id="KW-0418">Kinase</keyword>
<dbReference type="PANTHER" id="PTHR43047">
    <property type="entry name" value="TWO-COMPONENT HISTIDINE PROTEIN KINASE"/>
    <property type="match status" value="1"/>
</dbReference>
<evidence type="ECO:0000256" key="3">
    <source>
        <dbReference type="ARBA" id="ARBA00022553"/>
    </source>
</evidence>
<dbReference type="PROSITE" id="PS50112">
    <property type="entry name" value="PAS"/>
    <property type="match status" value="2"/>
</dbReference>
<dbReference type="Proteomes" id="UP001061361">
    <property type="component" value="Chromosome"/>
</dbReference>
<protein>
    <recommendedName>
        <fullName evidence="2">histidine kinase</fullName>
        <ecNumber evidence="2">2.7.13.3</ecNumber>
    </recommendedName>
</protein>
<dbReference type="InterPro" id="IPR000700">
    <property type="entry name" value="PAS-assoc_C"/>
</dbReference>
<dbReference type="InterPro" id="IPR029016">
    <property type="entry name" value="GAF-like_dom_sf"/>
</dbReference>
<dbReference type="Pfam" id="PF08447">
    <property type="entry name" value="PAS_3"/>
    <property type="match status" value="1"/>
</dbReference>
<dbReference type="SUPFAM" id="SSF55785">
    <property type="entry name" value="PYP-like sensor domain (PAS domain)"/>
    <property type="match status" value="2"/>
</dbReference>
<dbReference type="InterPro" id="IPR003018">
    <property type="entry name" value="GAF"/>
</dbReference>
<dbReference type="InterPro" id="IPR005467">
    <property type="entry name" value="His_kinase_dom"/>
</dbReference>
<dbReference type="SMART" id="SM00086">
    <property type="entry name" value="PAC"/>
    <property type="match status" value="1"/>
</dbReference>
<dbReference type="PROSITE" id="PS50109">
    <property type="entry name" value="HIS_KIN"/>
    <property type="match status" value="1"/>
</dbReference>
<dbReference type="SMART" id="SM00387">
    <property type="entry name" value="HATPase_c"/>
    <property type="match status" value="1"/>
</dbReference>
<dbReference type="InterPro" id="IPR000014">
    <property type="entry name" value="PAS"/>
</dbReference>
<evidence type="ECO:0000259" key="10">
    <source>
        <dbReference type="PROSITE" id="PS50113"/>
    </source>
</evidence>
<dbReference type="InterPro" id="IPR003661">
    <property type="entry name" value="HisK_dim/P_dom"/>
</dbReference>
<dbReference type="Pfam" id="PF13426">
    <property type="entry name" value="PAS_9"/>
    <property type="match status" value="1"/>
</dbReference>
<dbReference type="Gene3D" id="3.30.450.20">
    <property type="entry name" value="PAS domain"/>
    <property type="match status" value="2"/>
</dbReference>
<dbReference type="Gene3D" id="3.30.450.40">
    <property type="match status" value="1"/>
</dbReference>
<evidence type="ECO:0000259" key="9">
    <source>
        <dbReference type="PROSITE" id="PS50112"/>
    </source>
</evidence>
<dbReference type="PRINTS" id="PR00344">
    <property type="entry name" value="BCTRLSENSOR"/>
</dbReference>
<dbReference type="SUPFAM" id="SSF55874">
    <property type="entry name" value="ATPase domain of HSP90 chaperone/DNA topoisomerase II/histidine kinase"/>
    <property type="match status" value="1"/>
</dbReference>
<dbReference type="CDD" id="cd00082">
    <property type="entry name" value="HisKA"/>
    <property type="match status" value="1"/>
</dbReference>
<evidence type="ECO:0000259" key="8">
    <source>
        <dbReference type="PROSITE" id="PS50109"/>
    </source>
</evidence>
<dbReference type="EMBL" id="AP026708">
    <property type="protein sequence ID" value="BDQ35072.1"/>
    <property type="molecule type" value="Genomic_DNA"/>
</dbReference>
<dbReference type="SUPFAM" id="SSF55781">
    <property type="entry name" value="GAF domain-like"/>
    <property type="match status" value="1"/>
</dbReference>
<dbReference type="InterPro" id="IPR036097">
    <property type="entry name" value="HisK_dim/P_sf"/>
</dbReference>
<evidence type="ECO:0000256" key="2">
    <source>
        <dbReference type="ARBA" id="ARBA00012438"/>
    </source>
</evidence>
<feature type="domain" description="PAC" evidence="10">
    <location>
        <begin position="223"/>
        <end position="275"/>
    </location>
</feature>
<gene>
    <name evidence="11" type="ORF">JCM14722_26140</name>
</gene>
<dbReference type="Pfam" id="PF02518">
    <property type="entry name" value="HATPase_c"/>
    <property type="match status" value="1"/>
</dbReference>
<organism evidence="11 12">
    <name type="scientific">Pseudodesulfovibrio portus</name>
    <dbReference type="NCBI Taxonomy" id="231439"/>
    <lineage>
        <taxon>Bacteria</taxon>
        <taxon>Pseudomonadati</taxon>
        <taxon>Thermodesulfobacteriota</taxon>
        <taxon>Desulfovibrionia</taxon>
        <taxon>Desulfovibrionales</taxon>
        <taxon>Desulfovibrionaceae</taxon>
    </lineage>
</organism>
<dbReference type="SMART" id="SM00091">
    <property type="entry name" value="PAS"/>
    <property type="match status" value="2"/>
</dbReference>
<name>A0ABM8AU97_9BACT</name>
<evidence type="ECO:0000256" key="4">
    <source>
        <dbReference type="ARBA" id="ARBA00022679"/>
    </source>
</evidence>
<dbReference type="EC" id="2.7.13.3" evidence="2"/>
<dbReference type="SMART" id="SM00065">
    <property type="entry name" value="GAF"/>
    <property type="match status" value="1"/>
</dbReference>
<feature type="domain" description="PAS" evidence="9">
    <location>
        <begin position="22"/>
        <end position="93"/>
    </location>
</feature>
<evidence type="ECO:0000256" key="7">
    <source>
        <dbReference type="SAM" id="MobiDB-lite"/>
    </source>
</evidence>
<dbReference type="PANTHER" id="PTHR43047:SF72">
    <property type="entry name" value="OSMOSENSING HISTIDINE PROTEIN KINASE SLN1"/>
    <property type="match status" value="1"/>
</dbReference>
<sequence length="710" mass="79918">MKDKQRQTKTGPRADGTAPCPNENEYRALFENTGTAMATVDEDSVILRCNTQFSKLAACPIEDIAGKMKWSDFVDAEDLRRMKTYFRQRTQAGGQPPDNYTFTFLACDNVRKTVHVFVRLNPESGERICSLIDVTDREETLEALRKSEERYALVAKGANDGFWDWDLTTNAVWYSQRYKAILGYSDEEFPNLPESWINAIHPDDYGRALDANSQCLEGKVDQFEVEYRMLHKDGSVRWILGRGASVRDKDGKVHRMAGTHTDITARKFNERTTNALYAISSAISTTRDPRELYEHIHRIIDEAIDADNFFITLLNEETDSLEFVYFSDEKDDYYTIPDVSDPSRNSLSIHVFRTGVPLLLSAASPRDMQHMEQIGIIGTLPASWLGVPLRLRGVIMGAMAVQDYQNPRQYSEADVTFMTAVSEQVALAIERKLNEEELELKVDMRTRELRKKAAELEEANARLLELGQVKSSLVSSVSHELRTPLTSIRGFAKLCSKDFLRYFGILADSPKLKNKADRIRNNLEIIDMEGERLTRLINDFLDISRIESGKASWHDRLIDPCEIIRQAVSAASGSFAANPEIRLEINLPDTCKPIHADPDKIQQVVINLLNNAYKFTRKGSVTISLTEARGAMTASILDTGSGVPPADLPHLFEKFHKSVCGDTVTDENKGTGLGLAICKEIVEHYGGNIWVESTEGHGSCFSFSLPTIWS</sequence>
<dbReference type="SUPFAM" id="SSF47384">
    <property type="entry name" value="Homodimeric domain of signal transducing histidine kinase"/>
    <property type="match status" value="1"/>
</dbReference>
<dbReference type="Pfam" id="PF00512">
    <property type="entry name" value="HisKA"/>
    <property type="match status" value="1"/>
</dbReference>
<dbReference type="RefSeq" id="WP_264981963.1">
    <property type="nucleotide sequence ID" value="NZ_AP026708.1"/>
</dbReference>
<dbReference type="InterPro" id="IPR036890">
    <property type="entry name" value="HATPase_C_sf"/>
</dbReference>
<accession>A0ABM8AU97</accession>
<feature type="region of interest" description="Disordered" evidence="7">
    <location>
        <begin position="1"/>
        <end position="23"/>
    </location>
</feature>
<keyword evidence="12" id="KW-1185">Reference proteome</keyword>
<keyword evidence="3" id="KW-0597">Phosphoprotein</keyword>
<feature type="coiled-coil region" evidence="6">
    <location>
        <begin position="442"/>
        <end position="469"/>
    </location>
</feature>
<keyword evidence="6" id="KW-0175">Coiled coil</keyword>
<feature type="domain" description="Histidine kinase" evidence="8">
    <location>
        <begin position="476"/>
        <end position="709"/>
    </location>
</feature>
<evidence type="ECO:0000313" key="11">
    <source>
        <dbReference type="EMBL" id="BDQ35072.1"/>
    </source>
</evidence>
<dbReference type="InterPro" id="IPR035965">
    <property type="entry name" value="PAS-like_dom_sf"/>
</dbReference>
<dbReference type="InterPro" id="IPR013655">
    <property type="entry name" value="PAS_fold_3"/>
</dbReference>
<dbReference type="NCBIfam" id="TIGR00229">
    <property type="entry name" value="sensory_box"/>
    <property type="match status" value="2"/>
</dbReference>
<reference evidence="11" key="1">
    <citation type="submission" date="2022-08" db="EMBL/GenBank/DDBJ databases">
        <title>Genome Sequence of the sulphate-reducing bacterium, Pseudodesulfovibrio portus JCM14722.</title>
        <authorList>
            <person name="Kondo R."/>
            <person name="Kataoka T."/>
        </authorList>
    </citation>
    <scope>NUCLEOTIDE SEQUENCE</scope>
    <source>
        <strain evidence="11">JCM 14722</strain>
    </source>
</reference>
<evidence type="ECO:0000256" key="5">
    <source>
        <dbReference type="ARBA" id="ARBA00022777"/>
    </source>
</evidence>